<evidence type="ECO:0000313" key="3">
    <source>
        <dbReference type="Proteomes" id="UP000231658"/>
    </source>
</evidence>
<evidence type="ECO:0000313" key="2">
    <source>
        <dbReference type="EMBL" id="SCA55787.1"/>
    </source>
</evidence>
<organism evidence="2 3">
    <name type="scientific">Candidatus Terasakiella magnetica</name>
    <dbReference type="NCBI Taxonomy" id="1867952"/>
    <lineage>
        <taxon>Bacteria</taxon>
        <taxon>Pseudomonadati</taxon>
        <taxon>Pseudomonadota</taxon>
        <taxon>Alphaproteobacteria</taxon>
        <taxon>Rhodospirillales</taxon>
        <taxon>Terasakiellaceae</taxon>
        <taxon>Terasakiella</taxon>
    </lineage>
</organism>
<keyword evidence="1" id="KW-0732">Signal</keyword>
<proteinExistence type="predicted"/>
<dbReference type="SUPFAM" id="SSF53850">
    <property type="entry name" value="Periplasmic binding protein-like II"/>
    <property type="match status" value="1"/>
</dbReference>
<dbReference type="STRING" id="1867952.MTBPR1_120093"/>
<feature type="signal peptide" evidence="1">
    <location>
        <begin position="1"/>
        <end position="20"/>
    </location>
</feature>
<evidence type="ECO:0000256" key="1">
    <source>
        <dbReference type="SAM" id="SignalP"/>
    </source>
</evidence>
<name>A0A1C3RES8_9PROT</name>
<sequence length="237" mass="27158">MIRFTFFFSALVLFCAQAFATECLEIASEQKTKEEIIAQKIIKEAYNRANLCVKFRTLPLKRAAIMLRRGAIDGSVWRSDSFIAQNRAKLHALKTPISTFTVAVIYNSETYPSPFQVSDLQQEKIGIRLGSTIAQQTVGMLRGKTIEAPYYEILLGMLKHGRLNAIVVPMEIYQRLAKHSPLPKNFKSLAQQTFSLRHVLSKKNTRFLLKLNKSLHDVITENSFQERLKEEKLHIRT</sequence>
<dbReference type="AlphaFoldDB" id="A0A1C3RES8"/>
<dbReference type="Proteomes" id="UP000231658">
    <property type="component" value="Unassembled WGS sequence"/>
</dbReference>
<feature type="chain" id="PRO_5008680690" evidence="1">
    <location>
        <begin position="21"/>
        <end position="237"/>
    </location>
</feature>
<gene>
    <name evidence="2" type="ORF">MTBPR1_120093</name>
</gene>
<protein>
    <submittedName>
        <fullName evidence="2">Uncharacterized protein</fullName>
    </submittedName>
</protein>
<keyword evidence="3" id="KW-1185">Reference proteome</keyword>
<reference evidence="2 3" key="1">
    <citation type="submission" date="2016-07" db="EMBL/GenBank/DDBJ databases">
        <authorList>
            <person name="Lefevre C.T."/>
        </authorList>
    </citation>
    <scope>NUCLEOTIDE SEQUENCE [LARGE SCALE GENOMIC DNA]</scope>
    <source>
        <strain evidence="2">PR1</strain>
    </source>
</reference>
<dbReference type="RefSeq" id="WP_069186488.1">
    <property type="nucleotide sequence ID" value="NZ_FLYE01000004.1"/>
</dbReference>
<dbReference type="EMBL" id="FLYE01000004">
    <property type="protein sequence ID" value="SCA55787.1"/>
    <property type="molecule type" value="Genomic_DNA"/>
</dbReference>
<dbReference type="Gene3D" id="3.40.190.10">
    <property type="entry name" value="Periplasmic binding protein-like II"/>
    <property type="match status" value="2"/>
</dbReference>
<accession>A0A1C3RES8</accession>